<proteinExistence type="predicted"/>
<organism evidence="1 2">
    <name type="scientific">Streblomastix strix</name>
    <dbReference type="NCBI Taxonomy" id="222440"/>
    <lineage>
        <taxon>Eukaryota</taxon>
        <taxon>Metamonada</taxon>
        <taxon>Preaxostyla</taxon>
        <taxon>Oxymonadida</taxon>
        <taxon>Streblomastigidae</taxon>
        <taxon>Streblomastix</taxon>
    </lineage>
</organism>
<evidence type="ECO:0000313" key="2">
    <source>
        <dbReference type="Proteomes" id="UP000324800"/>
    </source>
</evidence>
<accession>A0A5J4WU98</accession>
<evidence type="ECO:0000313" key="1">
    <source>
        <dbReference type="EMBL" id="KAA6398152.1"/>
    </source>
</evidence>
<sequence length="531" mass="60640">MLKKIGYWLSCVYEKVVKPYVLSVTNFIAPALGPVVKMITKGIKLGSSAIDVIVGKGSKQKVKDNFTDFKNDTYVNMNRFLAKTIQVQGLNTIESQLELNAVVTFNNDGEHDYFSKEIKPESQMPALFDKEIIITNLQFDKKFEQFDGSYKDGVVFFVGLKSGSNIIREYTVYHRGRTIDGSLQNDATTESFIYNTIKPKEIEDVIGQQKNVPYMMHVRFRISVPLDDLLIFSSFTDYPNGMFGDLKVKFKINPNAFVFAQVNPTVSLAKYYTMNKDELLSSGQQKLMDIGLFFRYWSLTFQYTKQFTQLRCTVDLITSIRTEQLTPSGLKNLVCDITPVTVSIKNYVVTEVTANMARYKAIDVCQAKVRDFFSTRAFVVQAQRVEIWPFQTSASLSGIRTSQNISLSYVTNYVLLFPKDARCTICFENSCYQNMQLTNYGRNSKDMPMNATNQQFFQLQLNASNLDLLFEATYEFEDALTTPRNTATRRPNAHTDLTSFMISLQYKRNSNGILTFDGLDIQNQNTSIELR</sequence>
<protein>
    <submittedName>
        <fullName evidence="1">Uncharacterized protein</fullName>
    </submittedName>
</protein>
<dbReference type="Proteomes" id="UP000324800">
    <property type="component" value="Unassembled WGS sequence"/>
</dbReference>
<dbReference type="AlphaFoldDB" id="A0A5J4WU98"/>
<gene>
    <name evidence="1" type="ORF">EZS28_006325</name>
</gene>
<dbReference type="EMBL" id="SNRW01001021">
    <property type="protein sequence ID" value="KAA6398152.1"/>
    <property type="molecule type" value="Genomic_DNA"/>
</dbReference>
<name>A0A5J4WU98_9EUKA</name>
<comment type="caution">
    <text evidence="1">The sequence shown here is derived from an EMBL/GenBank/DDBJ whole genome shotgun (WGS) entry which is preliminary data.</text>
</comment>
<dbReference type="OrthoDB" id="10500762at2759"/>
<reference evidence="1 2" key="1">
    <citation type="submission" date="2019-03" db="EMBL/GenBank/DDBJ databases">
        <title>Single cell metagenomics reveals metabolic interactions within the superorganism composed of flagellate Streblomastix strix and complex community of Bacteroidetes bacteria on its surface.</title>
        <authorList>
            <person name="Treitli S.C."/>
            <person name="Kolisko M."/>
            <person name="Husnik F."/>
            <person name="Keeling P."/>
            <person name="Hampl V."/>
        </authorList>
    </citation>
    <scope>NUCLEOTIDE SEQUENCE [LARGE SCALE GENOMIC DNA]</scope>
    <source>
        <strain evidence="1">ST1C</strain>
    </source>
</reference>